<proteinExistence type="predicted"/>
<dbReference type="Pfam" id="PF04203">
    <property type="entry name" value="Sortase"/>
    <property type="match status" value="1"/>
</dbReference>
<gene>
    <name evidence="4" type="ORF">F8D48_03855</name>
</gene>
<dbReference type="Gene3D" id="2.40.260.10">
    <property type="entry name" value="Sortase"/>
    <property type="match status" value="1"/>
</dbReference>
<dbReference type="AlphaFoldDB" id="A0A7C8BWX4"/>
<keyword evidence="3" id="KW-0812">Transmembrane</keyword>
<organism evidence="4 5">
    <name type="scientific">Adlercreutzia muris</name>
    <dbReference type="NCBI Taxonomy" id="1796610"/>
    <lineage>
        <taxon>Bacteria</taxon>
        <taxon>Bacillati</taxon>
        <taxon>Actinomycetota</taxon>
        <taxon>Coriobacteriia</taxon>
        <taxon>Eggerthellales</taxon>
        <taxon>Eggerthellaceae</taxon>
        <taxon>Adlercreutzia</taxon>
    </lineage>
</organism>
<evidence type="ECO:0000313" key="4">
    <source>
        <dbReference type="EMBL" id="KAB1650901.1"/>
    </source>
</evidence>
<name>A0A7C8BWX4_9ACTN</name>
<keyword evidence="3" id="KW-0472">Membrane</keyword>
<evidence type="ECO:0000313" key="5">
    <source>
        <dbReference type="Proteomes" id="UP000479639"/>
    </source>
</evidence>
<evidence type="ECO:0000256" key="2">
    <source>
        <dbReference type="SAM" id="MobiDB-lite"/>
    </source>
</evidence>
<feature type="compositionally biased region" description="Low complexity" evidence="2">
    <location>
        <begin position="152"/>
        <end position="176"/>
    </location>
</feature>
<keyword evidence="1" id="KW-0378">Hydrolase</keyword>
<dbReference type="EMBL" id="WAJS01000008">
    <property type="protein sequence ID" value="KAB1650901.1"/>
    <property type="molecule type" value="Genomic_DNA"/>
</dbReference>
<dbReference type="GO" id="GO:0016787">
    <property type="term" value="F:hydrolase activity"/>
    <property type="evidence" value="ECO:0007669"/>
    <property type="project" value="UniProtKB-KW"/>
</dbReference>
<evidence type="ECO:0000256" key="1">
    <source>
        <dbReference type="ARBA" id="ARBA00022801"/>
    </source>
</evidence>
<feature type="transmembrane region" description="Helical" evidence="3">
    <location>
        <begin position="40"/>
        <end position="63"/>
    </location>
</feature>
<comment type="caution">
    <text evidence="4">The sequence shown here is derived from an EMBL/GenBank/DDBJ whole genome shotgun (WGS) entry which is preliminary data.</text>
</comment>
<protein>
    <submittedName>
        <fullName evidence="4">Sortase</fullName>
    </submittedName>
</protein>
<reference evidence="4 5" key="1">
    <citation type="submission" date="2019-09" db="EMBL/GenBank/DDBJ databases">
        <title>Whole genome shotgun sequencing (WGS) of Ellagibacter isourolithinifaciens DSM 104140(T) and Adlercreutzia muris DSM 29508(T).</title>
        <authorList>
            <person name="Stoll D.A."/>
            <person name="Danylec N."/>
            <person name="Huch M."/>
        </authorList>
    </citation>
    <scope>NUCLEOTIDE SEQUENCE [LARGE SCALE GENOMIC DNA]</scope>
    <source>
        <strain evidence="4 5">DSM 29508</strain>
    </source>
</reference>
<dbReference type="InterPro" id="IPR023365">
    <property type="entry name" value="Sortase_dom-sf"/>
</dbReference>
<dbReference type="SUPFAM" id="SSF63817">
    <property type="entry name" value="Sortase"/>
    <property type="match status" value="1"/>
</dbReference>
<accession>A0A7C8BWX4</accession>
<keyword evidence="5" id="KW-1185">Reference proteome</keyword>
<sequence>MRTNIRYRTETEGKGSFGFVHPDRPTEGGAMENAKKPRAIPAWAISAALVLGLAASGALAWALEEAVAAPESTAGTPAAESRSPNGSDNGVVAAAVRDHIRSLAERGLARGSGAAHQVRRAARPATLDASAASEHPGPSMADGDEPDPTDLADGASAGSPASPAAGPSPSADEGAGTSPAPAPDRSTSEPPAGDPADSGTADDRSEDDAGGGNGASEPKPPAPAAPEPGMAARSLNIGGAIIPYRDVRGGTTPDSGAGLWLGSDDTTDGSWGYFVGHNPGSFSPVKGLGVGSAVILCDNAGRSRTYTVRTVFTAEVTATWKTIAARVTGYGESIVLQTCSGDGATNIIVVAA</sequence>
<dbReference type="Proteomes" id="UP000479639">
    <property type="component" value="Unassembled WGS sequence"/>
</dbReference>
<evidence type="ECO:0000256" key="3">
    <source>
        <dbReference type="SAM" id="Phobius"/>
    </source>
</evidence>
<dbReference type="InterPro" id="IPR005754">
    <property type="entry name" value="Sortase"/>
</dbReference>
<keyword evidence="3" id="KW-1133">Transmembrane helix</keyword>
<feature type="region of interest" description="Disordered" evidence="2">
    <location>
        <begin position="108"/>
        <end position="231"/>
    </location>
</feature>